<keyword evidence="4" id="KW-0472">Membrane</keyword>
<feature type="region of interest" description="Disordered" evidence="3">
    <location>
        <begin position="1"/>
        <end position="41"/>
    </location>
</feature>
<evidence type="ECO:0000256" key="2">
    <source>
        <dbReference type="SAM" id="Coils"/>
    </source>
</evidence>
<evidence type="ECO:0000259" key="5">
    <source>
        <dbReference type="Pfam" id="PF25917"/>
    </source>
</evidence>
<dbReference type="Pfam" id="PF25917">
    <property type="entry name" value="BSH_RND"/>
    <property type="match status" value="1"/>
</dbReference>
<evidence type="ECO:0000256" key="4">
    <source>
        <dbReference type="SAM" id="Phobius"/>
    </source>
</evidence>
<keyword evidence="4" id="KW-1133">Transmembrane helix</keyword>
<keyword evidence="2" id="KW-0175">Coiled coil</keyword>
<dbReference type="Gene3D" id="1.10.287.470">
    <property type="entry name" value="Helix hairpin bin"/>
    <property type="match status" value="1"/>
</dbReference>
<dbReference type="Proteomes" id="UP000239772">
    <property type="component" value="Unassembled WGS sequence"/>
</dbReference>
<dbReference type="PANTHER" id="PTHR30386:SF19">
    <property type="entry name" value="MULTIDRUG EXPORT PROTEIN EMRA-RELATED"/>
    <property type="match status" value="1"/>
</dbReference>
<keyword evidence="8" id="KW-1185">Reference proteome</keyword>
<gene>
    <name evidence="7" type="ORF">SLNSH_06765</name>
</gene>
<evidence type="ECO:0000313" key="8">
    <source>
        <dbReference type="Proteomes" id="UP000239772"/>
    </source>
</evidence>
<feature type="compositionally biased region" description="Low complexity" evidence="3">
    <location>
        <begin position="19"/>
        <end position="32"/>
    </location>
</feature>
<name>A0A2T1HVI0_9HYPH</name>
<feature type="coiled-coil region" evidence="2">
    <location>
        <begin position="184"/>
        <end position="211"/>
    </location>
</feature>
<dbReference type="SUPFAM" id="SSF111369">
    <property type="entry name" value="HlyD-like secretion proteins"/>
    <property type="match status" value="2"/>
</dbReference>
<feature type="domain" description="p-hydroxybenzoic acid efflux pump subunit AaeA-like beta-barrel" evidence="6">
    <location>
        <begin position="284"/>
        <end position="371"/>
    </location>
</feature>
<dbReference type="RefSeq" id="WP_106335919.1">
    <property type="nucleotide sequence ID" value="NZ_PVZS01000006.1"/>
</dbReference>
<dbReference type="Gene3D" id="2.40.30.170">
    <property type="match status" value="1"/>
</dbReference>
<keyword evidence="4" id="KW-0812">Transmembrane</keyword>
<proteinExistence type="predicted"/>
<evidence type="ECO:0000256" key="1">
    <source>
        <dbReference type="ARBA" id="ARBA00004196"/>
    </source>
</evidence>
<feature type="domain" description="Multidrug resistance protein MdtA-like barrel-sandwich hybrid" evidence="5">
    <location>
        <begin position="85"/>
        <end position="275"/>
    </location>
</feature>
<dbReference type="AlphaFoldDB" id="A0A2T1HVI0"/>
<organism evidence="7 8">
    <name type="scientific">Alsobacter soli</name>
    <dbReference type="NCBI Taxonomy" id="2109933"/>
    <lineage>
        <taxon>Bacteria</taxon>
        <taxon>Pseudomonadati</taxon>
        <taxon>Pseudomonadota</taxon>
        <taxon>Alphaproteobacteria</taxon>
        <taxon>Hyphomicrobiales</taxon>
        <taxon>Alsobacteraceae</taxon>
        <taxon>Alsobacter</taxon>
    </lineage>
</organism>
<accession>A0A2T1HVI0</accession>
<sequence length="398" mass="42453">MTDDAKSATPGASPTLEKAAGTEPAALAGASPSPAPVARPPRKRRGLRFVLFFIIPALALAGGGYAYLHGGRYVTTDNAYVGAQKVLVTPEVSGKVAKIFVQEGQRLAVGDELFEVDQTSFKIAVDEAKAHLAKVATDFDTLKSTVKSLDSQLQLARQTLQLRQADYGRKQDLLASRAGSRADLETSEIAVAQARSQIEQLEQQRASILSQLAGNPNLPIEGFAPWMEAKAALDRAQRDLSLTVLRAPIAGVATQVTSIQMGRYLQAGAPVFSIVADDQPWVDANPKETDLTYVQPGQEAEVTVDAYPDRVWHGHVAAISPGTGAQFSILPPQNASGNWVKVVQRVPVRIEFDQGQDVRDLRAGMSTNVSIDTRRQRSLAGLFGFGGAVAGSKDASAN</sequence>
<dbReference type="InterPro" id="IPR058634">
    <property type="entry name" value="AaeA-lik-b-barrel"/>
</dbReference>
<dbReference type="Gene3D" id="2.40.50.100">
    <property type="match status" value="1"/>
</dbReference>
<dbReference type="GO" id="GO:0030313">
    <property type="term" value="C:cell envelope"/>
    <property type="evidence" value="ECO:0007669"/>
    <property type="project" value="UniProtKB-SubCell"/>
</dbReference>
<feature type="transmembrane region" description="Helical" evidence="4">
    <location>
        <begin position="49"/>
        <end position="68"/>
    </location>
</feature>
<evidence type="ECO:0000256" key="3">
    <source>
        <dbReference type="SAM" id="MobiDB-lite"/>
    </source>
</evidence>
<reference evidence="8" key="1">
    <citation type="submission" date="2018-03" db="EMBL/GenBank/DDBJ databases">
        <authorList>
            <person name="Sun L."/>
            <person name="Liu H."/>
            <person name="Chen W."/>
            <person name="Huang K."/>
            <person name="Liu W."/>
            <person name="Gao X."/>
        </authorList>
    </citation>
    <scope>NUCLEOTIDE SEQUENCE [LARGE SCALE GENOMIC DNA]</scope>
    <source>
        <strain evidence="8">SH9</strain>
    </source>
</reference>
<dbReference type="PANTHER" id="PTHR30386">
    <property type="entry name" value="MEMBRANE FUSION SUBUNIT OF EMRAB-TOLC MULTIDRUG EFFLUX PUMP"/>
    <property type="match status" value="1"/>
</dbReference>
<dbReference type="GO" id="GO:0055085">
    <property type="term" value="P:transmembrane transport"/>
    <property type="evidence" value="ECO:0007669"/>
    <property type="project" value="InterPro"/>
</dbReference>
<evidence type="ECO:0000259" key="6">
    <source>
        <dbReference type="Pfam" id="PF25963"/>
    </source>
</evidence>
<comment type="subcellular location">
    <subcellularLocation>
        <location evidence="1">Cell envelope</location>
    </subcellularLocation>
</comment>
<protein>
    <submittedName>
        <fullName evidence="7">HlyD family secretion protein</fullName>
    </submittedName>
</protein>
<comment type="caution">
    <text evidence="7">The sequence shown here is derived from an EMBL/GenBank/DDBJ whole genome shotgun (WGS) entry which is preliminary data.</text>
</comment>
<dbReference type="EMBL" id="PVZS01000006">
    <property type="protein sequence ID" value="PSC05676.1"/>
    <property type="molecule type" value="Genomic_DNA"/>
</dbReference>
<dbReference type="Pfam" id="PF25963">
    <property type="entry name" value="Beta-barrel_AAEA"/>
    <property type="match status" value="1"/>
</dbReference>
<dbReference type="InterPro" id="IPR058625">
    <property type="entry name" value="MdtA-like_BSH"/>
</dbReference>
<dbReference type="OrthoDB" id="9811754at2"/>
<evidence type="ECO:0000313" key="7">
    <source>
        <dbReference type="EMBL" id="PSC05676.1"/>
    </source>
</evidence>
<dbReference type="InterPro" id="IPR050739">
    <property type="entry name" value="MFP"/>
</dbReference>